<dbReference type="EMBL" id="CAJNOR010006065">
    <property type="protein sequence ID" value="CAF1584503.1"/>
    <property type="molecule type" value="Genomic_DNA"/>
</dbReference>
<organism evidence="1 2">
    <name type="scientific">Adineta ricciae</name>
    <name type="common">Rotifer</name>
    <dbReference type="NCBI Taxonomy" id="249248"/>
    <lineage>
        <taxon>Eukaryota</taxon>
        <taxon>Metazoa</taxon>
        <taxon>Spiralia</taxon>
        <taxon>Gnathifera</taxon>
        <taxon>Rotifera</taxon>
        <taxon>Eurotatoria</taxon>
        <taxon>Bdelloidea</taxon>
        <taxon>Adinetida</taxon>
        <taxon>Adinetidae</taxon>
        <taxon>Adineta</taxon>
    </lineage>
</organism>
<comment type="caution">
    <text evidence="1">The sequence shown here is derived from an EMBL/GenBank/DDBJ whole genome shotgun (WGS) entry which is preliminary data.</text>
</comment>
<accession>A0A815ZFQ5</accession>
<evidence type="ECO:0000313" key="1">
    <source>
        <dbReference type="EMBL" id="CAF1584503.1"/>
    </source>
</evidence>
<dbReference type="AlphaFoldDB" id="A0A815ZFQ5"/>
<proteinExistence type="predicted"/>
<keyword evidence="2" id="KW-1185">Reference proteome</keyword>
<evidence type="ECO:0000313" key="2">
    <source>
        <dbReference type="Proteomes" id="UP000663828"/>
    </source>
</evidence>
<gene>
    <name evidence="1" type="ORF">XAT740_LOCUS45876</name>
</gene>
<reference evidence="1" key="1">
    <citation type="submission" date="2021-02" db="EMBL/GenBank/DDBJ databases">
        <authorList>
            <person name="Nowell W R."/>
        </authorList>
    </citation>
    <scope>NUCLEOTIDE SEQUENCE</scope>
</reference>
<sequence>MASSLISGVLGSITGRGTLVADHSNVDVFVLFKGPQLSVYVPSVTVSHWQIVCHFKDTDEYICYEMIIDRNDRVSYDITDFSYRGPIFYCYLGECNLSKEEIKTKAQRVPLNGEKYSVGSDDCQKWVMQFLNKLDLTLKGDGRAFMRFAAHRLTTAFTPSPKTCIGHKTLFKY</sequence>
<name>A0A815ZFQ5_ADIRI</name>
<dbReference type="Proteomes" id="UP000663828">
    <property type="component" value="Unassembled WGS sequence"/>
</dbReference>
<protein>
    <submittedName>
        <fullName evidence="1">Uncharacterized protein</fullName>
    </submittedName>
</protein>